<feature type="region of interest" description="Disordered" evidence="6">
    <location>
        <begin position="127"/>
        <end position="162"/>
    </location>
</feature>
<dbReference type="AlphaFoldDB" id="A0A8I3ABJ8"/>
<dbReference type="InterPro" id="IPR044868">
    <property type="entry name" value="Rpn13/ADRM1_Pru"/>
</dbReference>
<keyword evidence="10" id="KW-1185">Reference proteome</keyword>
<dbReference type="InterPro" id="IPR044867">
    <property type="entry name" value="DEUBAD_dom"/>
</dbReference>
<feature type="domain" description="DEUBAD" evidence="7">
    <location>
        <begin position="182"/>
        <end position="301"/>
    </location>
</feature>
<dbReference type="InterPro" id="IPR038633">
    <property type="entry name" value="Rpn13/ADRM1_Pru_sf"/>
</dbReference>
<comment type="subcellular location">
    <subcellularLocation>
        <location evidence="2">Cytoplasm</location>
    </subcellularLocation>
    <subcellularLocation>
        <location evidence="1">Nucleus</location>
    </subcellularLocation>
</comment>
<sequence length="312" mass="33176">MSVALTDNQTLLAFKAGRSFRRSGTNFVDADPTKGAIVLSNSDDGLLHFTWKERATGNLGDDLILFPGDAIFEKVAQAPGGRTYILRFESSDQKHFDTSSRRDDEFVHNLNRLLADPNIIPVWDSRTAEPEASTSTPGASTSQTPAATAPSGNTTASVPPGMTPEQLARLRALVTSMGANADPNPDDEVSLTDILTPSNLLPLFTSHPALLSSLFPHLPSELLLSANGPLTPQQTAQLTDALERTINSPPFRAAVSQLDRALRTGALGGFVSSLGLPESAGTGIGAFLRAINEQARREGQGGSGQEDRMEED</sequence>
<evidence type="ECO:0000256" key="4">
    <source>
        <dbReference type="ARBA" id="ARBA00022942"/>
    </source>
</evidence>
<dbReference type="Gene3D" id="2.30.29.70">
    <property type="entry name" value="Proteasomal ubiquitin receptor Rpn13/ADRM1"/>
    <property type="match status" value="1"/>
</dbReference>
<dbReference type="Pfam" id="PF16550">
    <property type="entry name" value="RPN13_C"/>
    <property type="match status" value="1"/>
</dbReference>
<evidence type="ECO:0000256" key="1">
    <source>
        <dbReference type="ARBA" id="ARBA00004123"/>
    </source>
</evidence>
<feature type="compositionally biased region" description="Low complexity" evidence="6">
    <location>
        <begin position="132"/>
        <end position="151"/>
    </location>
</feature>
<evidence type="ECO:0000313" key="10">
    <source>
        <dbReference type="Proteomes" id="UP000683000"/>
    </source>
</evidence>
<dbReference type="EMBL" id="JAGFBS010000005">
    <property type="protein sequence ID" value="KAG6379328.1"/>
    <property type="molecule type" value="Genomic_DNA"/>
</dbReference>
<dbReference type="GO" id="GO:0008541">
    <property type="term" value="C:proteasome regulatory particle, lid subcomplex"/>
    <property type="evidence" value="ECO:0007669"/>
    <property type="project" value="TreeGrafter"/>
</dbReference>
<dbReference type="PROSITE" id="PS51917">
    <property type="entry name" value="PRU"/>
    <property type="match status" value="1"/>
</dbReference>
<dbReference type="PANTHER" id="PTHR12225">
    <property type="entry name" value="ADHESION REGULATING MOLECULE 1 110 KDA CELL MEMBRANE GLYCOPROTEIN"/>
    <property type="match status" value="1"/>
</dbReference>
<proteinExistence type="predicted"/>
<organism evidence="9 10">
    <name type="scientific">Boletus reticuloceps</name>
    <dbReference type="NCBI Taxonomy" id="495285"/>
    <lineage>
        <taxon>Eukaryota</taxon>
        <taxon>Fungi</taxon>
        <taxon>Dikarya</taxon>
        <taxon>Basidiomycota</taxon>
        <taxon>Agaricomycotina</taxon>
        <taxon>Agaricomycetes</taxon>
        <taxon>Agaricomycetidae</taxon>
        <taxon>Boletales</taxon>
        <taxon>Boletineae</taxon>
        <taxon>Boletaceae</taxon>
        <taxon>Boletoideae</taxon>
        <taxon>Boletus</taxon>
    </lineage>
</organism>
<gene>
    <name evidence="9" type="ORF">JVT61DRAFT_11787</name>
</gene>
<dbReference type="OrthoDB" id="340431at2759"/>
<accession>A0A8I3ABJ8</accession>
<dbReference type="InterPro" id="IPR038108">
    <property type="entry name" value="RPN13_DEUBAD_sf"/>
</dbReference>
<protein>
    <submittedName>
        <fullName evidence="9">Adhesion regulating molecule</fullName>
    </submittedName>
</protein>
<dbReference type="GO" id="GO:0005737">
    <property type="term" value="C:cytoplasm"/>
    <property type="evidence" value="ECO:0007669"/>
    <property type="project" value="UniProtKB-SubCell"/>
</dbReference>
<dbReference type="GO" id="GO:0005634">
    <property type="term" value="C:nucleus"/>
    <property type="evidence" value="ECO:0007669"/>
    <property type="project" value="UniProtKB-SubCell"/>
</dbReference>
<name>A0A8I3ABJ8_9AGAM</name>
<evidence type="ECO:0000256" key="5">
    <source>
        <dbReference type="ARBA" id="ARBA00023242"/>
    </source>
</evidence>
<evidence type="ECO:0000259" key="8">
    <source>
        <dbReference type="PROSITE" id="PS51917"/>
    </source>
</evidence>
<dbReference type="CDD" id="cd13314">
    <property type="entry name" value="PH_Rpn13"/>
    <property type="match status" value="1"/>
</dbReference>
<keyword evidence="4" id="KW-0647">Proteasome</keyword>
<evidence type="ECO:0000256" key="6">
    <source>
        <dbReference type="SAM" id="MobiDB-lite"/>
    </source>
</evidence>
<evidence type="ECO:0000259" key="7">
    <source>
        <dbReference type="PROSITE" id="PS51916"/>
    </source>
</evidence>
<dbReference type="GO" id="GO:0070628">
    <property type="term" value="F:proteasome binding"/>
    <property type="evidence" value="ECO:0007669"/>
    <property type="project" value="TreeGrafter"/>
</dbReference>
<reference evidence="9" key="1">
    <citation type="submission" date="2021-03" db="EMBL/GenBank/DDBJ databases">
        <title>Evolutionary innovations through gain and loss of genes in the ectomycorrhizal Boletales.</title>
        <authorList>
            <person name="Wu G."/>
            <person name="Miyauchi S."/>
            <person name="Morin E."/>
            <person name="Yang Z.-L."/>
            <person name="Xu J."/>
            <person name="Martin F.M."/>
        </authorList>
    </citation>
    <scope>NUCLEOTIDE SEQUENCE</scope>
    <source>
        <strain evidence="9">BR01</strain>
    </source>
</reference>
<keyword evidence="5" id="KW-0539">Nucleus</keyword>
<dbReference type="GO" id="GO:0061133">
    <property type="term" value="F:endopeptidase activator activity"/>
    <property type="evidence" value="ECO:0007669"/>
    <property type="project" value="TreeGrafter"/>
</dbReference>
<comment type="caution">
    <text evidence="9">The sequence shown here is derived from an EMBL/GenBank/DDBJ whole genome shotgun (WGS) entry which is preliminary data.</text>
</comment>
<dbReference type="PANTHER" id="PTHR12225:SF0">
    <property type="entry name" value="PROTEASOMAL UBIQUITIN RECEPTOR ADRM1"/>
    <property type="match status" value="1"/>
</dbReference>
<dbReference type="InterPro" id="IPR032368">
    <property type="entry name" value="RPN13_DEUBAD"/>
</dbReference>
<feature type="domain" description="Pru" evidence="8">
    <location>
        <begin position="6"/>
        <end position="130"/>
    </location>
</feature>
<dbReference type="InterPro" id="IPR006773">
    <property type="entry name" value="Rpn13/ADRM1"/>
</dbReference>
<dbReference type="Pfam" id="PF04683">
    <property type="entry name" value="Rpn13_ADRM1_Pru"/>
    <property type="match status" value="1"/>
</dbReference>
<dbReference type="PROSITE" id="PS51916">
    <property type="entry name" value="DEUBAD"/>
    <property type="match status" value="1"/>
</dbReference>
<evidence type="ECO:0000256" key="2">
    <source>
        <dbReference type="ARBA" id="ARBA00004496"/>
    </source>
</evidence>
<dbReference type="Proteomes" id="UP000683000">
    <property type="component" value="Unassembled WGS sequence"/>
</dbReference>
<dbReference type="Gene3D" id="1.10.2020.20">
    <property type="match status" value="1"/>
</dbReference>
<evidence type="ECO:0000256" key="3">
    <source>
        <dbReference type="ARBA" id="ARBA00022490"/>
    </source>
</evidence>
<evidence type="ECO:0000313" key="9">
    <source>
        <dbReference type="EMBL" id="KAG6379328.1"/>
    </source>
</evidence>
<keyword evidence="3" id="KW-0963">Cytoplasm</keyword>